<organism evidence="2 3">
    <name type="scientific">Euphydryas editha</name>
    <name type="common">Edith's checkerspot</name>
    <dbReference type="NCBI Taxonomy" id="104508"/>
    <lineage>
        <taxon>Eukaryota</taxon>
        <taxon>Metazoa</taxon>
        <taxon>Ecdysozoa</taxon>
        <taxon>Arthropoda</taxon>
        <taxon>Hexapoda</taxon>
        <taxon>Insecta</taxon>
        <taxon>Pterygota</taxon>
        <taxon>Neoptera</taxon>
        <taxon>Endopterygota</taxon>
        <taxon>Lepidoptera</taxon>
        <taxon>Glossata</taxon>
        <taxon>Ditrysia</taxon>
        <taxon>Papilionoidea</taxon>
        <taxon>Nymphalidae</taxon>
        <taxon>Nymphalinae</taxon>
        <taxon>Euphydryas</taxon>
    </lineage>
</organism>
<evidence type="ECO:0008006" key="4">
    <source>
        <dbReference type="Google" id="ProtNLM"/>
    </source>
</evidence>
<feature type="chain" id="PRO_5043572164" description="Carboxypeptidase inhibitor" evidence="1">
    <location>
        <begin position="23"/>
        <end position="127"/>
    </location>
</feature>
<reference evidence="2" key="1">
    <citation type="submission" date="2022-03" db="EMBL/GenBank/DDBJ databases">
        <authorList>
            <person name="Tunstrom K."/>
        </authorList>
    </citation>
    <scope>NUCLEOTIDE SEQUENCE</scope>
</reference>
<protein>
    <recommendedName>
        <fullName evidence="4">Carboxypeptidase inhibitor</fullName>
    </recommendedName>
</protein>
<dbReference type="EMBL" id="CAKOGL010000022">
    <property type="protein sequence ID" value="CAH2099421.1"/>
    <property type="molecule type" value="Genomic_DNA"/>
</dbReference>
<feature type="signal peptide" evidence="1">
    <location>
        <begin position="1"/>
        <end position="22"/>
    </location>
</feature>
<proteinExistence type="predicted"/>
<gene>
    <name evidence="2" type="ORF">EEDITHA_LOCUS14402</name>
</gene>
<sequence>MTENDLLLQTWLLSLALTDVKAWSLLAGHIPVKIIDSIEQEQPCLEMGGLCTIAADCPKGHLAEKQGLCPNQRKQGIDCCHGVSMKETRCIKHGGACMKQDFYCNPSVIFDEATDCGENEKCCLLMA</sequence>
<evidence type="ECO:0000256" key="1">
    <source>
        <dbReference type="SAM" id="SignalP"/>
    </source>
</evidence>
<evidence type="ECO:0000313" key="3">
    <source>
        <dbReference type="Proteomes" id="UP001153954"/>
    </source>
</evidence>
<dbReference type="AlphaFoldDB" id="A0AAU9UII9"/>
<dbReference type="Proteomes" id="UP001153954">
    <property type="component" value="Unassembled WGS sequence"/>
</dbReference>
<evidence type="ECO:0000313" key="2">
    <source>
        <dbReference type="EMBL" id="CAH2099421.1"/>
    </source>
</evidence>
<keyword evidence="3" id="KW-1185">Reference proteome</keyword>
<name>A0AAU9UII9_EUPED</name>
<comment type="caution">
    <text evidence="2">The sequence shown here is derived from an EMBL/GenBank/DDBJ whole genome shotgun (WGS) entry which is preliminary data.</text>
</comment>
<keyword evidence="1" id="KW-0732">Signal</keyword>
<accession>A0AAU9UII9</accession>